<gene>
    <name evidence="3" type="ORF">DP107_07515</name>
</gene>
<dbReference type="Proteomes" id="UP000319894">
    <property type="component" value="Unassembled WGS sequence"/>
</dbReference>
<dbReference type="GO" id="GO:0006310">
    <property type="term" value="P:DNA recombination"/>
    <property type="evidence" value="ECO:0007669"/>
    <property type="project" value="UniProtKB-KW"/>
</dbReference>
<dbReference type="RefSeq" id="WP_144261524.1">
    <property type="nucleotide sequence ID" value="NZ_QMDX01000003.1"/>
</dbReference>
<protein>
    <submittedName>
        <fullName evidence="3">Site-specific integrase</fullName>
    </submittedName>
</protein>
<evidence type="ECO:0000256" key="1">
    <source>
        <dbReference type="ARBA" id="ARBA00023172"/>
    </source>
</evidence>
<dbReference type="Gene3D" id="1.10.443.10">
    <property type="entry name" value="Intergrase catalytic core"/>
    <property type="match status" value="1"/>
</dbReference>
<dbReference type="InterPro" id="IPR011010">
    <property type="entry name" value="DNA_brk_join_enz"/>
</dbReference>
<dbReference type="AlphaFoldDB" id="A0A554NBP9"/>
<dbReference type="GO" id="GO:0015074">
    <property type="term" value="P:DNA integration"/>
    <property type="evidence" value="ECO:0007669"/>
    <property type="project" value="InterPro"/>
</dbReference>
<dbReference type="InterPro" id="IPR013762">
    <property type="entry name" value="Integrase-like_cat_sf"/>
</dbReference>
<dbReference type="PROSITE" id="PS51898">
    <property type="entry name" value="TYR_RECOMBINASE"/>
    <property type="match status" value="1"/>
</dbReference>
<dbReference type="InParanoid" id="A0A554NBP9"/>
<reference evidence="3 4" key="1">
    <citation type="submission" date="2018-06" db="EMBL/GenBank/DDBJ databases">
        <title>Natronomonas sp. F16-60 a new haloarchaeon isolated from a solar saltern of Isla Cristina, Huelva, Spain.</title>
        <authorList>
            <person name="Duran-Viseras A."/>
            <person name="Sanchez-Porro C."/>
            <person name="Ventosa A."/>
        </authorList>
    </citation>
    <scope>NUCLEOTIDE SEQUENCE [LARGE SCALE GENOMIC DNA]</scope>
    <source>
        <strain evidence="3 4">F16-60</strain>
    </source>
</reference>
<dbReference type="InterPro" id="IPR002104">
    <property type="entry name" value="Integrase_catalytic"/>
</dbReference>
<sequence length="376" mass="44014">MSESGDSQEAFGEAFGRTTDPLSAFEPVFEELRADPLEFFIEEDLLNSGLKEGTIAGHLVTYQQWREYMSEVGRHPACPSEEHVQGFARWLQEDLGNQSVVTIRQKLQKLNRAYRFWQEEPTLPHTLEYDIVRSARNKIDWSEFEDTETKRPHPIPIEAIRERISEITDLLDYTCVLLQLKLGLRVGEVRNVRFRDLNIPDEELAAVYPALGTHELVTDRPDILYIPSKTERDGNKSTVGRLLPIDEEVRRILVRYLLIRPSVDDEHLPISQRHDRPSGRHINNVWQDAFLPEYGETNEYRAVSSHFGRHYFTTYWKKEQGLQSELVQYMRGDRVGDPVSDGSAMHHYLHTYYRDIEDRYRKDIYQLVPKEPWSVV</sequence>
<dbReference type="PANTHER" id="PTHR30349:SF92">
    <property type="entry name" value="SITE-SPECIFIC RECOMBINASE"/>
    <property type="match status" value="1"/>
</dbReference>
<keyword evidence="4" id="KW-1185">Reference proteome</keyword>
<keyword evidence="1" id="KW-0233">DNA recombination</keyword>
<evidence type="ECO:0000313" key="3">
    <source>
        <dbReference type="EMBL" id="TSD14804.1"/>
    </source>
</evidence>
<feature type="domain" description="Tyr recombinase" evidence="2">
    <location>
        <begin position="150"/>
        <end position="361"/>
    </location>
</feature>
<name>A0A554NBP9_9EURY</name>
<dbReference type="SUPFAM" id="SSF56349">
    <property type="entry name" value="DNA breaking-rejoining enzymes"/>
    <property type="match status" value="1"/>
</dbReference>
<dbReference type="EMBL" id="QMDX01000003">
    <property type="protein sequence ID" value="TSD14804.1"/>
    <property type="molecule type" value="Genomic_DNA"/>
</dbReference>
<evidence type="ECO:0000313" key="4">
    <source>
        <dbReference type="Proteomes" id="UP000319894"/>
    </source>
</evidence>
<dbReference type="PANTHER" id="PTHR30349">
    <property type="entry name" value="PHAGE INTEGRASE-RELATED"/>
    <property type="match status" value="1"/>
</dbReference>
<organism evidence="3 4">
    <name type="scientific">Haloglomus irregulare</name>
    <dbReference type="NCBI Taxonomy" id="2234134"/>
    <lineage>
        <taxon>Archaea</taxon>
        <taxon>Methanobacteriati</taxon>
        <taxon>Methanobacteriota</taxon>
        <taxon>Stenosarchaea group</taxon>
        <taxon>Halobacteria</taxon>
        <taxon>Halobacteriales</taxon>
        <taxon>Natronomonadaceae</taxon>
        <taxon>Haloglomus</taxon>
    </lineage>
</organism>
<proteinExistence type="predicted"/>
<comment type="caution">
    <text evidence="3">The sequence shown here is derived from an EMBL/GenBank/DDBJ whole genome shotgun (WGS) entry which is preliminary data.</text>
</comment>
<evidence type="ECO:0000259" key="2">
    <source>
        <dbReference type="PROSITE" id="PS51898"/>
    </source>
</evidence>
<accession>A0A554NBP9</accession>
<dbReference type="GO" id="GO:0003677">
    <property type="term" value="F:DNA binding"/>
    <property type="evidence" value="ECO:0007669"/>
    <property type="project" value="InterPro"/>
</dbReference>
<dbReference type="InterPro" id="IPR050090">
    <property type="entry name" value="Tyrosine_recombinase_XerCD"/>
</dbReference>